<dbReference type="PANTHER" id="PTHR43140:SF1">
    <property type="entry name" value="TYPE I RESTRICTION ENZYME ECOKI SPECIFICITY SUBUNIT"/>
    <property type="match status" value="1"/>
</dbReference>
<dbReference type="STRING" id="230089.VY86_10750"/>
<dbReference type="EMBL" id="CP011104">
    <property type="protein sequence ID" value="AKH63741.1"/>
    <property type="molecule type" value="Genomic_DNA"/>
</dbReference>
<dbReference type="InterPro" id="IPR044946">
    <property type="entry name" value="Restrct_endonuc_typeI_TRD_sf"/>
</dbReference>
<dbReference type="PANTHER" id="PTHR43140">
    <property type="entry name" value="TYPE-1 RESTRICTION ENZYME ECOKI SPECIFICITY PROTEIN"/>
    <property type="match status" value="1"/>
</dbReference>
<dbReference type="Pfam" id="PF01420">
    <property type="entry name" value="Methylase_S"/>
    <property type="match status" value="2"/>
</dbReference>
<dbReference type="CDD" id="cd17517">
    <property type="entry name" value="RMtype1_S_EcoKI_StySPI-TRD2-CR2_like"/>
    <property type="match status" value="1"/>
</dbReference>
<sequence length="430" mass="49433">MTKYRAYPEYKDSGIEWLGDVPINWNVIRLKFLCKTTTGDKDTIHKTELGKYPFFVRSETVEKINTYSFDGEAVLTAGDGAIGKIFHYINGKFDFHQRVYKFSNFKKINGDFFYFYISNNLAHEVVKLSAKTTVDSLRLPMLENFVFSFPDYSTQRIIVKFLKEETTKIDQLIAQQMQLIELLKEKRQAVISHTVTKGLNPDAKMKNSGVEWLGEIPEHWEITPLRYLGTCQNGINIGAEFFGSGHPFVSYGDVYNHRILPYEVHGKVQSTIRDRENYSVQRGDVFFTRTSETVEEIGFSSTCLSTIQHATFAGFLIRLRPLQEIIEPEFSMFYFSNSLLRIFFVKEMNLVTRASLSQDLLKALPVILPPAEEQKEIASFLDKKVKIFQQLIKNADIAIHLLKERRSALISAAVTGKIDVRDWQPPKDAV</sequence>
<dbReference type="RefSeq" id="WP_046974935.1">
    <property type="nucleotide sequence ID" value="NZ_CAWQPG010000079.1"/>
</dbReference>
<accession>A0A0F7LPH2</accession>
<dbReference type="InterPro" id="IPR000055">
    <property type="entry name" value="Restrct_endonuc_typeI_TRD"/>
</dbReference>
<reference evidence="6" key="2">
    <citation type="submission" date="2015-03" db="EMBL/GenBank/DDBJ databases">
        <title>Genome sequence of Azospirillum thiophilum strain DSM 21654T.</title>
        <authorList>
            <person name="Kwak Y."/>
            <person name="Shin J.-H."/>
        </authorList>
    </citation>
    <scope>NUCLEOTIDE SEQUENCE [LARGE SCALE GENOMIC DNA]</scope>
    <source>
        <strain evidence="6">DSM 15199</strain>
    </source>
</reference>
<feature type="domain" description="Type I restriction modification DNA specificity" evidence="4">
    <location>
        <begin position="247"/>
        <end position="392"/>
    </location>
</feature>
<feature type="domain" description="Type I restriction modification DNA specificity" evidence="4">
    <location>
        <begin position="22"/>
        <end position="181"/>
    </location>
</feature>
<dbReference type="GO" id="GO:0009307">
    <property type="term" value="P:DNA restriction-modification system"/>
    <property type="evidence" value="ECO:0007669"/>
    <property type="project" value="UniProtKB-KW"/>
</dbReference>
<dbReference type="InterPro" id="IPR051212">
    <property type="entry name" value="Type-I_RE_S_subunit"/>
</dbReference>
<dbReference type="PATRIC" id="fig|230089.6.peg.2385"/>
<evidence type="ECO:0000256" key="3">
    <source>
        <dbReference type="ARBA" id="ARBA00023125"/>
    </source>
</evidence>
<reference evidence="5 6" key="1">
    <citation type="journal article" date="2015" name="J. Biotechnol.">
        <title>Complete genome sequence of Photorhabdus temperata subsp. thracensis 39-8(T), an entomopathogenic bacterium for the improved commercial bioinsecticide.</title>
        <authorList>
            <person name="Kwak Y."/>
            <person name="Shin J.H."/>
        </authorList>
    </citation>
    <scope>NUCLEOTIDE SEQUENCE [LARGE SCALE GENOMIC DNA]</scope>
    <source>
        <strain evidence="5 6">DSM 15199</strain>
    </source>
</reference>
<evidence type="ECO:0000259" key="4">
    <source>
        <dbReference type="Pfam" id="PF01420"/>
    </source>
</evidence>
<dbReference type="Proteomes" id="UP000034866">
    <property type="component" value="Chromosome"/>
</dbReference>
<evidence type="ECO:0000313" key="6">
    <source>
        <dbReference type="Proteomes" id="UP000034866"/>
    </source>
</evidence>
<dbReference type="Gene3D" id="1.10.287.1120">
    <property type="entry name" value="Bipartite methylase S protein"/>
    <property type="match status" value="1"/>
</dbReference>
<dbReference type="GO" id="GO:0003677">
    <property type="term" value="F:DNA binding"/>
    <property type="evidence" value="ECO:0007669"/>
    <property type="project" value="UniProtKB-KW"/>
</dbReference>
<dbReference type="OrthoDB" id="9798929at2"/>
<keyword evidence="2" id="KW-0680">Restriction system</keyword>
<keyword evidence="6" id="KW-1185">Reference proteome</keyword>
<evidence type="ECO:0000313" key="5">
    <source>
        <dbReference type="EMBL" id="AKH63741.1"/>
    </source>
</evidence>
<dbReference type="SUPFAM" id="SSF116734">
    <property type="entry name" value="DNA methylase specificity domain"/>
    <property type="match status" value="2"/>
</dbReference>
<name>A0A0F7LPH2_9GAMM</name>
<gene>
    <name evidence="5" type="ORF">VY86_10750</name>
</gene>
<protein>
    <recommendedName>
        <fullName evidence="4">Type I restriction modification DNA specificity domain-containing protein</fullName>
    </recommendedName>
</protein>
<evidence type="ECO:0000256" key="1">
    <source>
        <dbReference type="ARBA" id="ARBA00010923"/>
    </source>
</evidence>
<dbReference type="Gene3D" id="3.90.220.20">
    <property type="entry name" value="DNA methylase specificity domains"/>
    <property type="match status" value="2"/>
</dbReference>
<organism evidence="5 6">
    <name type="scientific">Photorhabdus thracensis</name>
    <dbReference type="NCBI Taxonomy" id="230089"/>
    <lineage>
        <taxon>Bacteria</taxon>
        <taxon>Pseudomonadati</taxon>
        <taxon>Pseudomonadota</taxon>
        <taxon>Gammaproteobacteria</taxon>
        <taxon>Enterobacterales</taxon>
        <taxon>Morganellaceae</taxon>
        <taxon>Photorhabdus</taxon>
    </lineage>
</organism>
<keyword evidence="3" id="KW-0238">DNA-binding</keyword>
<comment type="similarity">
    <text evidence="1">Belongs to the type-I restriction system S methylase family.</text>
</comment>
<dbReference type="REBASE" id="113577">
    <property type="entry name" value="S.Pte15199ORF10755P"/>
</dbReference>
<proteinExistence type="inferred from homology"/>
<dbReference type="KEGG" id="ptt:VY86_10750"/>
<dbReference type="AlphaFoldDB" id="A0A0F7LPH2"/>
<evidence type="ECO:0000256" key="2">
    <source>
        <dbReference type="ARBA" id="ARBA00022747"/>
    </source>
</evidence>